<proteinExistence type="predicted"/>
<name>A0A8I1MC90_9PROT</name>
<dbReference type="EMBL" id="JAEKJW010000004">
    <property type="protein sequence ID" value="MBN8198726.1"/>
    <property type="molecule type" value="Genomic_DNA"/>
</dbReference>
<evidence type="ECO:0000313" key="2">
    <source>
        <dbReference type="EMBL" id="MBN8198726.1"/>
    </source>
</evidence>
<dbReference type="Proteomes" id="UP000664405">
    <property type="component" value="Unassembled WGS sequence"/>
</dbReference>
<organism evidence="2 3">
    <name type="scientific">Thalassospira povalilytica</name>
    <dbReference type="NCBI Taxonomy" id="732237"/>
    <lineage>
        <taxon>Bacteria</taxon>
        <taxon>Pseudomonadati</taxon>
        <taxon>Pseudomonadota</taxon>
        <taxon>Alphaproteobacteria</taxon>
        <taxon>Rhodospirillales</taxon>
        <taxon>Thalassospiraceae</taxon>
        <taxon>Thalassospira</taxon>
    </lineage>
</organism>
<dbReference type="InterPro" id="IPR009506">
    <property type="entry name" value="YjiS-like"/>
</dbReference>
<dbReference type="Pfam" id="PF06568">
    <property type="entry name" value="YjiS-like"/>
    <property type="match status" value="1"/>
</dbReference>
<accession>A0A8I1MC90</accession>
<feature type="domain" description="YjiS-like" evidence="1">
    <location>
        <begin position="41"/>
        <end position="77"/>
    </location>
</feature>
<gene>
    <name evidence="2" type="ORF">JF547_19830</name>
</gene>
<protein>
    <submittedName>
        <fullName evidence="2">DUF1127 domain-containing protein</fullName>
    </submittedName>
</protein>
<evidence type="ECO:0000313" key="3">
    <source>
        <dbReference type="Proteomes" id="UP000664405"/>
    </source>
</evidence>
<comment type="caution">
    <text evidence="2">The sequence shown here is derived from an EMBL/GenBank/DDBJ whole genome shotgun (WGS) entry which is preliminary data.</text>
</comment>
<dbReference type="RefSeq" id="WP_206928435.1">
    <property type="nucleotide sequence ID" value="NZ_JAEKJW010000004.1"/>
</dbReference>
<sequence length="87" mass="9964">MAYTACPAPTSQEPQQTARHALSTITNTRRLHHILGLINTLADRYARFVAIRRQRRTLLSLTDAQLLDIGLTRADAEEEYRRSFNLL</sequence>
<evidence type="ECO:0000259" key="1">
    <source>
        <dbReference type="Pfam" id="PF06568"/>
    </source>
</evidence>
<reference evidence="2" key="1">
    <citation type="submission" date="2020-12" db="EMBL/GenBank/DDBJ databases">
        <title>Oil enriched cultivation method for isolating marine PHA-producing bacteria.</title>
        <authorList>
            <person name="Zheng W."/>
            <person name="Yu S."/>
            <person name="Huang Y."/>
        </authorList>
    </citation>
    <scope>NUCLEOTIDE SEQUENCE</scope>
    <source>
        <strain evidence="2">SY-2-3</strain>
    </source>
</reference>
<dbReference type="AlphaFoldDB" id="A0A8I1MC90"/>